<dbReference type="Pfam" id="PF00512">
    <property type="entry name" value="HisKA"/>
    <property type="match status" value="1"/>
</dbReference>
<dbReference type="CDD" id="cd00082">
    <property type="entry name" value="HisKA"/>
    <property type="match status" value="1"/>
</dbReference>
<keyword evidence="10" id="KW-0902">Two-component regulatory system</keyword>
<dbReference type="EC" id="2.7.13.3" evidence="3"/>
<keyword evidence="4" id="KW-1003">Cell membrane</keyword>
<dbReference type="PRINTS" id="PR00344">
    <property type="entry name" value="BCTRLSENSOR"/>
</dbReference>
<keyword evidence="11 12" id="KW-0472">Membrane</keyword>
<evidence type="ECO:0000256" key="8">
    <source>
        <dbReference type="ARBA" id="ARBA00022777"/>
    </source>
</evidence>
<dbReference type="InterPro" id="IPR003660">
    <property type="entry name" value="HAMP_dom"/>
</dbReference>
<evidence type="ECO:0000256" key="5">
    <source>
        <dbReference type="ARBA" id="ARBA00022553"/>
    </source>
</evidence>
<dbReference type="PROSITE" id="PS50885">
    <property type="entry name" value="HAMP"/>
    <property type="match status" value="1"/>
</dbReference>
<name>A0ABR8VSF2_9BACI</name>
<dbReference type="Pfam" id="PF00672">
    <property type="entry name" value="HAMP"/>
    <property type="match status" value="1"/>
</dbReference>
<dbReference type="Proteomes" id="UP000648182">
    <property type="component" value="Unassembled WGS sequence"/>
</dbReference>
<dbReference type="SMART" id="SM00304">
    <property type="entry name" value="HAMP"/>
    <property type="match status" value="1"/>
</dbReference>
<evidence type="ECO:0000313" key="15">
    <source>
        <dbReference type="EMBL" id="MBD8007690.1"/>
    </source>
</evidence>
<evidence type="ECO:0000313" key="16">
    <source>
        <dbReference type="Proteomes" id="UP000648182"/>
    </source>
</evidence>
<comment type="catalytic activity">
    <reaction evidence="1">
        <text>ATP + protein L-histidine = ADP + protein N-phospho-L-histidine.</text>
        <dbReference type="EC" id="2.7.13.3"/>
    </reaction>
</comment>
<keyword evidence="16" id="KW-1185">Reference proteome</keyword>
<accession>A0ABR8VSF2</accession>
<dbReference type="InterPro" id="IPR005467">
    <property type="entry name" value="His_kinase_dom"/>
</dbReference>
<feature type="domain" description="HAMP" evidence="14">
    <location>
        <begin position="180"/>
        <end position="232"/>
    </location>
</feature>
<dbReference type="SMART" id="SM00388">
    <property type="entry name" value="HisKA"/>
    <property type="match status" value="1"/>
</dbReference>
<keyword evidence="5" id="KW-0597">Phosphoprotein</keyword>
<evidence type="ECO:0000256" key="6">
    <source>
        <dbReference type="ARBA" id="ARBA00022679"/>
    </source>
</evidence>
<dbReference type="InterPro" id="IPR003661">
    <property type="entry name" value="HisK_dim/P_dom"/>
</dbReference>
<reference evidence="15 16" key="1">
    <citation type="submission" date="2020-08" db="EMBL/GenBank/DDBJ databases">
        <title>A Genomic Blueprint of the Chicken Gut Microbiome.</title>
        <authorList>
            <person name="Gilroy R."/>
            <person name="Ravi A."/>
            <person name="Getino M."/>
            <person name="Pursley I."/>
            <person name="Horton D.L."/>
            <person name="Alikhan N.-F."/>
            <person name="Baker D."/>
            <person name="Gharbi K."/>
            <person name="Hall N."/>
            <person name="Watson M."/>
            <person name="Adriaenssens E.M."/>
            <person name="Foster-Nyarko E."/>
            <person name="Jarju S."/>
            <person name="Secka A."/>
            <person name="Antonio M."/>
            <person name="Oren A."/>
            <person name="Chaudhuri R."/>
            <person name="La Ragione R.M."/>
            <person name="Hildebrand F."/>
            <person name="Pallen M.J."/>
        </authorList>
    </citation>
    <scope>NUCLEOTIDE SEQUENCE [LARGE SCALE GENOMIC DNA]</scope>
    <source>
        <strain evidence="15 16">Sa1BUA2</strain>
    </source>
</reference>
<gene>
    <name evidence="15" type="ORF">H9631_21875</name>
</gene>
<dbReference type="Pfam" id="PF02518">
    <property type="entry name" value="HATPase_c"/>
    <property type="match status" value="1"/>
</dbReference>
<dbReference type="SUPFAM" id="SSF55874">
    <property type="entry name" value="ATPase domain of HSP90 chaperone/DNA topoisomerase II/histidine kinase"/>
    <property type="match status" value="1"/>
</dbReference>
<evidence type="ECO:0000256" key="4">
    <source>
        <dbReference type="ARBA" id="ARBA00022475"/>
    </source>
</evidence>
<feature type="transmembrane region" description="Helical" evidence="12">
    <location>
        <begin position="6"/>
        <end position="27"/>
    </location>
</feature>
<dbReference type="EMBL" id="JACSPV010000082">
    <property type="protein sequence ID" value="MBD8007690.1"/>
    <property type="molecule type" value="Genomic_DNA"/>
</dbReference>
<keyword evidence="7" id="KW-0547">Nucleotide-binding</keyword>
<evidence type="ECO:0000259" key="13">
    <source>
        <dbReference type="PROSITE" id="PS50109"/>
    </source>
</evidence>
<dbReference type="PANTHER" id="PTHR45453">
    <property type="entry name" value="PHOSPHATE REGULON SENSOR PROTEIN PHOR"/>
    <property type="match status" value="1"/>
</dbReference>
<keyword evidence="12" id="KW-0812">Transmembrane</keyword>
<evidence type="ECO:0000256" key="3">
    <source>
        <dbReference type="ARBA" id="ARBA00012438"/>
    </source>
</evidence>
<sequence length="456" mass="51421">MRKISVKIGLLFFCLIFSMEVCLFFLLHQKIAHSRIDEQLSALVTRGNNHRDVLETYYNQETISHIALMEVKSDTEVVIINEQGEVIISSAEMNHQIQNVLNLAKKDISRNGKVIDDNWKSGAYIATVTPFTAGANKGYLYMFQDTGQIKQLMKQLNRHFLIAGIATAFVTAIIILILSRIIAKPLIKMKEATKKLSQGNFSIQLENNSNDELGELAKSIQLLSSELNHLKTERNEFLASISHELRTPLTYIKGYAEVAKRGHLGMDERLSYLKIITEETTKLTTLVTELLELAQLDNNTFTIQKEVFSVYDSLQKVSQKLLPSFKQAEITLLIVCPENIQILADPVRFEQIIVNLLENARKYSPKGTITTVEVAKRNTGIIISIQDQGKGIPSSDIPLIFERFYRVDKSRSRELGGTGLGLAIVKELIDAHHWDIEVSSKINQGSTFTIIVRDES</sequence>
<dbReference type="PANTHER" id="PTHR45453:SF1">
    <property type="entry name" value="PHOSPHATE REGULON SENSOR PROTEIN PHOR"/>
    <property type="match status" value="1"/>
</dbReference>
<proteinExistence type="predicted"/>
<dbReference type="SMART" id="SM00387">
    <property type="entry name" value="HATPase_c"/>
    <property type="match status" value="1"/>
</dbReference>
<dbReference type="InterPro" id="IPR036097">
    <property type="entry name" value="HisK_dim/P_sf"/>
</dbReference>
<keyword evidence="6" id="KW-0808">Transferase</keyword>
<dbReference type="RefSeq" id="WP_191816537.1">
    <property type="nucleotide sequence ID" value="NZ_JACSPV010000082.1"/>
</dbReference>
<dbReference type="InterPro" id="IPR004358">
    <property type="entry name" value="Sig_transdc_His_kin-like_C"/>
</dbReference>
<evidence type="ECO:0000259" key="14">
    <source>
        <dbReference type="PROSITE" id="PS50885"/>
    </source>
</evidence>
<dbReference type="SUPFAM" id="SSF158472">
    <property type="entry name" value="HAMP domain-like"/>
    <property type="match status" value="1"/>
</dbReference>
<dbReference type="Gene3D" id="6.10.340.10">
    <property type="match status" value="1"/>
</dbReference>
<dbReference type="Gene3D" id="3.30.565.10">
    <property type="entry name" value="Histidine kinase-like ATPase, C-terminal domain"/>
    <property type="match status" value="1"/>
</dbReference>
<dbReference type="InterPro" id="IPR050351">
    <property type="entry name" value="BphY/WalK/GraS-like"/>
</dbReference>
<dbReference type="CDD" id="cd06225">
    <property type="entry name" value="HAMP"/>
    <property type="match status" value="1"/>
</dbReference>
<evidence type="ECO:0000256" key="12">
    <source>
        <dbReference type="SAM" id="Phobius"/>
    </source>
</evidence>
<evidence type="ECO:0000256" key="2">
    <source>
        <dbReference type="ARBA" id="ARBA00004651"/>
    </source>
</evidence>
<dbReference type="CDD" id="cd00075">
    <property type="entry name" value="HATPase"/>
    <property type="match status" value="1"/>
</dbReference>
<dbReference type="GO" id="GO:0016301">
    <property type="term" value="F:kinase activity"/>
    <property type="evidence" value="ECO:0007669"/>
    <property type="project" value="UniProtKB-KW"/>
</dbReference>
<keyword evidence="8 15" id="KW-0418">Kinase</keyword>
<evidence type="ECO:0000256" key="7">
    <source>
        <dbReference type="ARBA" id="ARBA00022741"/>
    </source>
</evidence>
<dbReference type="PROSITE" id="PS50109">
    <property type="entry name" value="HIS_KIN"/>
    <property type="match status" value="1"/>
</dbReference>
<dbReference type="SUPFAM" id="SSF47384">
    <property type="entry name" value="Homodimeric domain of signal transducing histidine kinase"/>
    <property type="match status" value="1"/>
</dbReference>
<evidence type="ECO:0000256" key="9">
    <source>
        <dbReference type="ARBA" id="ARBA00022840"/>
    </source>
</evidence>
<dbReference type="InterPro" id="IPR003594">
    <property type="entry name" value="HATPase_dom"/>
</dbReference>
<feature type="domain" description="Histidine kinase" evidence="13">
    <location>
        <begin position="240"/>
        <end position="456"/>
    </location>
</feature>
<protein>
    <recommendedName>
        <fullName evidence="3">histidine kinase</fullName>
        <ecNumber evidence="3">2.7.13.3</ecNumber>
    </recommendedName>
</protein>
<organism evidence="15 16">
    <name type="scientific">Bacillus norwichensis</name>
    <dbReference type="NCBI Taxonomy" id="2762217"/>
    <lineage>
        <taxon>Bacteria</taxon>
        <taxon>Bacillati</taxon>
        <taxon>Bacillota</taxon>
        <taxon>Bacilli</taxon>
        <taxon>Bacillales</taxon>
        <taxon>Bacillaceae</taxon>
        <taxon>Bacillus</taxon>
    </lineage>
</organism>
<evidence type="ECO:0000256" key="1">
    <source>
        <dbReference type="ARBA" id="ARBA00000085"/>
    </source>
</evidence>
<evidence type="ECO:0000256" key="10">
    <source>
        <dbReference type="ARBA" id="ARBA00023012"/>
    </source>
</evidence>
<dbReference type="InterPro" id="IPR036890">
    <property type="entry name" value="HATPase_C_sf"/>
</dbReference>
<keyword evidence="12" id="KW-1133">Transmembrane helix</keyword>
<feature type="transmembrane region" description="Helical" evidence="12">
    <location>
        <begin position="160"/>
        <end position="183"/>
    </location>
</feature>
<comment type="subcellular location">
    <subcellularLocation>
        <location evidence="2">Cell membrane</location>
        <topology evidence="2">Multi-pass membrane protein</topology>
    </subcellularLocation>
</comment>
<dbReference type="Gene3D" id="1.10.287.130">
    <property type="match status" value="1"/>
</dbReference>
<comment type="caution">
    <text evidence="15">The sequence shown here is derived from an EMBL/GenBank/DDBJ whole genome shotgun (WGS) entry which is preliminary data.</text>
</comment>
<keyword evidence="9" id="KW-0067">ATP-binding</keyword>
<evidence type="ECO:0000256" key="11">
    <source>
        <dbReference type="ARBA" id="ARBA00023136"/>
    </source>
</evidence>